<feature type="transmembrane region" description="Helical" evidence="21">
    <location>
        <begin position="121"/>
        <end position="137"/>
    </location>
</feature>
<dbReference type="Pfam" id="PF01098">
    <property type="entry name" value="FTSW_RODA_SPOVE"/>
    <property type="match status" value="1"/>
</dbReference>
<keyword evidence="11 21" id="KW-0472">Membrane</keyword>
<dbReference type="InterPro" id="IPR001182">
    <property type="entry name" value="FtsW/RodA"/>
</dbReference>
<keyword evidence="8" id="KW-0133">Cell shape</keyword>
<dbReference type="EC" id="2.4.99.28" evidence="19"/>
<feature type="transmembrane region" description="Helical" evidence="21">
    <location>
        <begin position="146"/>
        <end position="179"/>
    </location>
</feature>
<evidence type="ECO:0000256" key="12">
    <source>
        <dbReference type="ARBA" id="ARBA00023306"/>
    </source>
</evidence>
<gene>
    <name evidence="22" type="ORF">A2866_03620</name>
</gene>
<comment type="similarity">
    <text evidence="16">Belongs to the SEDS family. FtsW subfamily.</text>
</comment>
<evidence type="ECO:0000256" key="6">
    <source>
        <dbReference type="ARBA" id="ARBA00022679"/>
    </source>
</evidence>
<keyword evidence="6" id="KW-0808">Transferase</keyword>
<dbReference type="GO" id="GO:0032153">
    <property type="term" value="C:cell division site"/>
    <property type="evidence" value="ECO:0007669"/>
    <property type="project" value="TreeGrafter"/>
</dbReference>
<dbReference type="GO" id="GO:0005886">
    <property type="term" value="C:plasma membrane"/>
    <property type="evidence" value="ECO:0007669"/>
    <property type="project" value="UniProtKB-SubCell"/>
</dbReference>
<evidence type="ECO:0000256" key="10">
    <source>
        <dbReference type="ARBA" id="ARBA00022989"/>
    </source>
</evidence>
<keyword evidence="13" id="KW-0961">Cell wall biogenesis/degradation</keyword>
<dbReference type="EMBL" id="MFZI01000042">
    <property type="protein sequence ID" value="OGK19800.1"/>
    <property type="molecule type" value="Genomic_DNA"/>
</dbReference>
<feature type="transmembrane region" description="Helical" evidence="21">
    <location>
        <begin position="12"/>
        <end position="33"/>
    </location>
</feature>
<keyword evidence="9" id="KW-0573">Peptidoglycan synthesis</keyword>
<evidence type="ECO:0000256" key="18">
    <source>
        <dbReference type="ARBA" id="ARBA00041418"/>
    </source>
</evidence>
<evidence type="ECO:0000256" key="9">
    <source>
        <dbReference type="ARBA" id="ARBA00022984"/>
    </source>
</evidence>
<name>A0A1F7GL57_9BACT</name>
<evidence type="ECO:0000256" key="13">
    <source>
        <dbReference type="ARBA" id="ARBA00023316"/>
    </source>
</evidence>
<dbReference type="GO" id="GO:0071555">
    <property type="term" value="P:cell wall organization"/>
    <property type="evidence" value="ECO:0007669"/>
    <property type="project" value="UniProtKB-KW"/>
</dbReference>
<evidence type="ECO:0000256" key="17">
    <source>
        <dbReference type="ARBA" id="ARBA00041185"/>
    </source>
</evidence>
<evidence type="ECO:0000256" key="21">
    <source>
        <dbReference type="SAM" id="Phobius"/>
    </source>
</evidence>
<dbReference type="PANTHER" id="PTHR30474:SF2">
    <property type="entry name" value="PEPTIDOGLYCAN GLYCOSYLTRANSFERASE FTSW-RELATED"/>
    <property type="match status" value="1"/>
</dbReference>
<feature type="transmembrane region" description="Helical" evidence="21">
    <location>
        <begin position="263"/>
        <end position="285"/>
    </location>
</feature>
<keyword evidence="3" id="KW-1003">Cell membrane</keyword>
<evidence type="ECO:0000256" key="19">
    <source>
        <dbReference type="ARBA" id="ARBA00044770"/>
    </source>
</evidence>
<evidence type="ECO:0000256" key="5">
    <source>
        <dbReference type="ARBA" id="ARBA00022676"/>
    </source>
</evidence>
<evidence type="ECO:0000256" key="16">
    <source>
        <dbReference type="ARBA" id="ARBA00038053"/>
    </source>
</evidence>
<evidence type="ECO:0000256" key="4">
    <source>
        <dbReference type="ARBA" id="ARBA00022618"/>
    </source>
</evidence>
<keyword evidence="12" id="KW-0131">Cell cycle</keyword>
<accession>A0A1F7GL57</accession>
<feature type="transmembrane region" description="Helical" evidence="21">
    <location>
        <begin position="78"/>
        <end position="101"/>
    </location>
</feature>
<evidence type="ECO:0000313" key="22">
    <source>
        <dbReference type="EMBL" id="OGK19800.1"/>
    </source>
</evidence>
<dbReference type="Proteomes" id="UP000177026">
    <property type="component" value="Unassembled WGS sequence"/>
</dbReference>
<dbReference type="NCBIfam" id="TIGR02614">
    <property type="entry name" value="ftsW"/>
    <property type="match status" value="1"/>
</dbReference>
<proteinExistence type="inferred from homology"/>
<feature type="transmembrane region" description="Helical" evidence="21">
    <location>
        <begin position="53"/>
        <end position="71"/>
    </location>
</feature>
<comment type="catalytic activity">
    <reaction evidence="20">
        <text>[GlcNAc-(1-&gt;4)-Mur2Ac(oyl-L-Ala-gamma-D-Glu-L-Lys-D-Ala-D-Ala)](n)-di-trans,octa-cis-undecaprenyl diphosphate + beta-D-GlcNAc-(1-&gt;4)-Mur2Ac(oyl-L-Ala-gamma-D-Glu-L-Lys-D-Ala-D-Ala)-di-trans,octa-cis-undecaprenyl diphosphate = [GlcNAc-(1-&gt;4)-Mur2Ac(oyl-L-Ala-gamma-D-Glu-L-Lys-D-Ala-D-Ala)](n+1)-di-trans,octa-cis-undecaprenyl diphosphate + di-trans,octa-cis-undecaprenyl diphosphate + H(+)</text>
        <dbReference type="Rhea" id="RHEA:23708"/>
        <dbReference type="Rhea" id="RHEA-COMP:9602"/>
        <dbReference type="Rhea" id="RHEA-COMP:9603"/>
        <dbReference type="ChEBI" id="CHEBI:15378"/>
        <dbReference type="ChEBI" id="CHEBI:58405"/>
        <dbReference type="ChEBI" id="CHEBI:60033"/>
        <dbReference type="ChEBI" id="CHEBI:78435"/>
        <dbReference type="EC" id="2.4.99.28"/>
    </reaction>
</comment>
<feature type="transmembrane region" description="Helical" evidence="21">
    <location>
        <begin position="305"/>
        <end position="326"/>
    </location>
</feature>
<evidence type="ECO:0000256" key="20">
    <source>
        <dbReference type="ARBA" id="ARBA00049902"/>
    </source>
</evidence>
<sequence length="366" mass="41622">MKMKSYKPYKKKFIGWLFTVPIILSIIGLFFVFEASSVRSFQEYGESFHYFKLQLIWIILGIASMFFFSVFDYRKLYYFSLFFILGTIILLTIVLIPGIGYSAGGARRWIDFGVINLQPTELAKLSVIIYLSSWFVTRERKRFFSFLILLSILMLLIILQPDMGTAIIVFAISIIIYFLAGIELWYLALLLPGAFALFLLLVRVAPYRFRRLLAFFDPTLDPLGITYHINQILISLGSGGFLGQGFGASRQKYLYLPEAHTDSIFAIIGEEFGFVGTFLLISLYLYLMYRIYQIALHASDRFGKLLAGGILAFFNLQIIINLSGMVNLLPLTGVPLPFISYGGSNLLISFMLIGILINIAKKSRLL</sequence>
<dbReference type="PANTHER" id="PTHR30474">
    <property type="entry name" value="CELL CYCLE PROTEIN"/>
    <property type="match status" value="1"/>
</dbReference>
<organism evidence="22 23">
    <name type="scientific">Candidatus Roizmanbacteria bacterium RIFCSPHIGHO2_01_FULL_39_8</name>
    <dbReference type="NCBI Taxonomy" id="1802033"/>
    <lineage>
        <taxon>Bacteria</taxon>
        <taxon>Candidatus Roizmaniibacteriota</taxon>
    </lineage>
</organism>
<evidence type="ECO:0000256" key="11">
    <source>
        <dbReference type="ARBA" id="ARBA00023136"/>
    </source>
</evidence>
<dbReference type="GO" id="GO:0051301">
    <property type="term" value="P:cell division"/>
    <property type="evidence" value="ECO:0007669"/>
    <property type="project" value="UniProtKB-KW"/>
</dbReference>
<evidence type="ECO:0000256" key="2">
    <source>
        <dbReference type="ARBA" id="ARBA00004752"/>
    </source>
</evidence>
<dbReference type="GO" id="GO:0008360">
    <property type="term" value="P:regulation of cell shape"/>
    <property type="evidence" value="ECO:0007669"/>
    <property type="project" value="UniProtKB-KW"/>
</dbReference>
<dbReference type="GO" id="GO:0008955">
    <property type="term" value="F:peptidoglycan glycosyltransferase activity"/>
    <property type="evidence" value="ECO:0007669"/>
    <property type="project" value="UniProtKB-EC"/>
</dbReference>
<dbReference type="AlphaFoldDB" id="A0A1F7GL57"/>
<comment type="pathway">
    <text evidence="2">Cell wall biogenesis; peptidoglycan biosynthesis.</text>
</comment>
<evidence type="ECO:0000256" key="3">
    <source>
        <dbReference type="ARBA" id="ARBA00022475"/>
    </source>
</evidence>
<keyword evidence="4 22" id="KW-0132">Cell division</keyword>
<comment type="subcellular location">
    <subcellularLocation>
        <location evidence="1">Cell membrane</location>
        <topology evidence="1">Multi-pass membrane protein</topology>
    </subcellularLocation>
</comment>
<protein>
    <recommendedName>
        <fullName evidence="17">Probable peptidoglycan glycosyltransferase FtsW</fullName>
        <ecNumber evidence="19">2.4.99.28</ecNumber>
    </recommendedName>
    <alternativeName>
        <fullName evidence="18">Cell division protein FtsW</fullName>
    </alternativeName>
    <alternativeName>
        <fullName evidence="15">Cell wall polymerase</fullName>
    </alternativeName>
    <alternativeName>
        <fullName evidence="14">Peptidoglycan polymerase</fullName>
    </alternativeName>
</protein>
<feature type="transmembrane region" description="Helical" evidence="21">
    <location>
        <begin position="185"/>
        <end position="204"/>
    </location>
</feature>
<evidence type="ECO:0000256" key="1">
    <source>
        <dbReference type="ARBA" id="ARBA00004651"/>
    </source>
</evidence>
<evidence type="ECO:0000256" key="8">
    <source>
        <dbReference type="ARBA" id="ARBA00022960"/>
    </source>
</evidence>
<evidence type="ECO:0000313" key="23">
    <source>
        <dbReference type="Proteomes" id="UP000177026"/>
    </source>
</evidence>
<evidence type="ECO:0000256" key="15">
    <source>
        <dbReference type="ARBA" id="ARBA00033270"/>
    </source>
</evidence>
<dbReference type="GO" id="GO:0009252">
    <property type="term" value="P:peptidoglycan biosynthetic process"/>
    <property type="evidence" value="ECO:0007669"/>
    <property type="project" value="UniProtKB-KW"/>
</dbReference>
<evidence type="ECO:0000256" key="7">
    <source>
        <dbReference type="ARBA" id="ARBA00022692"/>
    </source>
</evidence>
<reference evidence="22 23" key="1">
    <citation type="journal article" date="2016" name="Nat. Commun.">
        <title>Thousands of microbial genomes shed light on interconnected biogeochemical processes in an aquifer system.</title>
        <authorList>
            <person name="Anantharaman K."/>
            <person name="Brown C.T."/>
            <person name="Hug L.A."/>
            <person name="Sharon I."/>
            <person name="Castelle C.J."/>
            <person name="Probst A.J."/>
            <person name="Thomas B.C."/>
            <person name="Singh A."/>
            <person name="Wilkins M.J."/>
            <person name="Karaoz U."/>
            <person name="Brodie E.L."/>
            <person name="Williams K.H."/>
            <person name="Hubbard S.S."/>
            <person name="Banfield J.F."/>
        </authorList>
    </citation>
    <scope>NUCLEOTIDE SEQUENCE [LARGE SCALE GENOMIC DNA]</scope>
</reference>
<keyword evidence="5" id="KW-0328">Glycosyltransferase</keyword>
<feature type="transmembrane region" description="Helical" evidence="21">
    <location>
        <begin position="338"/>
        <end position="360"/>
    </location>
</feature>
<keyword evidence="7 21" id="KW-0812">Transmembrane</keyword>
<keyword evidence="10 21" id="KW-1133">Transmembrane helix</keyword>
<dbReference type="GO" id="GO:0015648">
    <property type="term" value="F:lipid-linked peptidoglycan transporter activity"/>
    <property type="evidence" value="ECO:0007669"/>
    <property type="project" value="TreeGrafter"/>
</dbReference>
<comment type="caution">
    <text evidence="22">The sequence shown here is derived from an EMBL/GenBank/DDBJ whole genome shotgun (WGS) entry which is preliminary data.</text>
</comment>
<dbReference type="InterPro" id="IPR013437">
    <property type="entry name" value="FtsW"/>
</dbReference>
<evidence type="ECO:0000256" key="14">
    <source>
        <dbReference type="ARBA" id="ARBA00032370"/>
    </source>
</evidence>